<dbReference type="GO" id="GO:0008333">
    <property type="term" value="P:endosome to lysosome transport"/>
    <property type="evidence" value="ECO:0007669"/>
    <property type="project" value="TreeGrafter"/>
</dbReference>
<evidence type="ECO:0000256" key="4">
    <source>
        <dbReference type="PROSITE-ProRule" id="PRU00091"/>
    </source>
</evidence>
<dbReference type="SMART" id="SM00064">
    <property type="entry name" value="FYVE"/>
    <property type="match status" value="1"/>
</dbReference>
<gene>
    <name evidence="8" type="ORF">KC01_LOCUS32086</name>
</gene>
<keyword evidence="9" id="KW-1185">Reference proteome</keyword>
<evidence type="ECO:0000313" key="9">
    <source>
        <dbReference type="Proteomes" id="UP001497482"/>
    </source>
</evidence>
<feature type="region of interest" description="Disordered" evidence="5">
    <location>
        <begin position="215"/>
        <end position="238"/>
    </location>
</feature>
<dbReference type="PANTHER" id="PTHR46280">
    <property type="entry name" value="PLECKSTRIN HOMOLOGY DOMAIN-CONTAINING FAMILY F MEMBER 2-RELATED"/>
    <property type="match status" value="1"/>
</dbReference>
<feature type="compositionally biased region" description="Basic and acidic residues" evidence="5">
    <location>
        <begin position="215"/>
        <end position="226"/>
    </location>
</feature>
<evidence type="ECO:0000256" key="5">
    <source>
        <dbReference type="SAM" id="MobiDB-lite"/>
    </source>
</evidence>
<dbReference type="GO" id="GO:0008270">
    <property type="term" value="F:zinc ion binding"/>
    <property type="evidence" value="ECO:0007669"/>
    <property type="project" value="UniProtKB-KW"/>
</dbReference>
<dbReference type="InterPro" id="IPR051765">
    <property type="entry name" value="PH_domain-containing_F"/>
</dbReference>
<evidence type="ECO:0000256" key="3">
    <source>
        <dbReference type="ARBA" id="ARBA00022833"/>
    </source>
</evidence>
<feature type="domain" description="PH" evidence="6">
    <location>
        <begin position="35"/>
        <end position="131"/>
    </location>
</feature>
<dbReference type="InterPro" id="IPR000306">
    <property type="entry name" value="Znf_FYVE"/>
</dbReference>
<protein>
    <submittedName>
        <fullName evidence="8">Uncharacterized protein</fullName>
    </submittedName>
</protein>
<dbReference type="InterPro" id="IPR001849">
    <property type="entry name" value="PH_domain"/>
</dbReference>
<evidence type="ECO:0000259" key="6">
    <source>
        <dbReference type="PROSITE" id="PS50003"/>
    </source>
</evidence>
<dbReference type="SMART" id="SM00233">
    <property type="entry name" value="PH"/>
    <property type="match status" value="1"/>
</dbReference>
<dbReference type="Pfam" id="PF01363">
    <property type="entry name" value="FYVE"/>
    <property type="match status" value="1"/>
</dbReference>
<evidence type="ECO:0000256" key="2">
    <source>
        <dbReference type="ARBA" id="ARBA00022771"/>
    </source>
</evidence>
<dbReference type="Gene3D" id="2.30.29.30">
    <property type="entry name" value="Pleckstrin-homology domain (PH domain)/Phosphotyrosine-binding domain (PTB)"/>
    <property type="match status" value="1"/>
</dbReference>
<dbReference type="AlphaFoldDB" id="A0AAV2LT93"/>
<dbReference type="GO" id="GO:0005769">
    <property type="term" value="C:early endosome"/>
    <property type="evidence" value="ECO:0007669"/>
    <property type="project" value="TreeGrafter"/>
</dbReference>
<evidence type="ECO:0000259" key="7">
    <source>
        <dbReference type="PROSITE" id="PS50178"/>
    </source>
</evidence>
<organism evidence="8 9">
    <name type="scientific">Knipowitschia caucasica</name>
    <name type="common">Caucasian dwarf goby</name>
    <name type="synonym">Pomatoschistus caucasicus</name>
    <dbReference type="NCBI Taxonomy" id="637954"/>
    <lineage>
        <taxon>Eukaryota</taxon>
        <taxon>Metazoa</taxon>
        <taxon>Chordata</taxon>
        <taxon>Craniata</taxon>
        <taxon>Vertebrata</taxon>
        <taxon>Euteleostomi</taxon>
        <taxon>Actinopterygii</taxon>
        <taxon>Neopterygii</taxon>
        <taxon>Teleostei</taxon>
        <taxon>Neoteleostei</taxon>
        <taxon>Acanthomorphata</taxon>
        <taxon>Gobiaria</taxon>
        <taxon>Gobiiformes</taxon>
        <taxon>Gobioidei</taxon>
        <taxon>Gobiidae</taxon>
        <taxon>Gobiinae</taxon>
        <taxon>Knipowitschia</taxon>
    </lineage>
</organism>
<dbReference type="InterPro" id="IPR011011">
    <property type="entry name" value="Znf_FYVE_PHD"/>
</dbReference>
<dbReference type="InterPro" id="IPR013083">
    <property type="entry name" value="Znf_RING/FYVE/PHD"/>
</dbReference>
<dbReference type="PANTHER" id="PTHR46280:SF2">
    <property type="entry name" value="PLECKSTRIN HOMOLOGY DOMAIN-CONTAINING FAMILY F MEMBER 1"/>
    <property type="match status" value="1"/>
</dbReference>
<dbReference type="Proteomes" id="UP001497482">
    <property type="component" value="Chromosome 4"/>
</dbReference>
<dbReference type="CDD" id="cd01218">
    <property type="entry name" value="PH_Phafin2-like"/>
    <property type="match status" value="1"/>
</dbReference>
<evidence type="ECO:0000256" key="1">
    <source>
        <dbReference type="ARBA" id="ARBA00022723"/>
    </source>
</evidence>
<dbReference type="EMBL" id="OZ035826">
    <property type="protein sequence ID" value="CAL1604598.1"/>
    <property type="molecule type" value="Genomic_DNA"/>
</dbReference>
<dbReference type="InterPro" id="IPR011993">
    <property type="entry name" value="PH-like_dom_sf"/>
</dbReference>
<dbReference type="SUPFAM" id="SSF50729">
    <property type="entry name" value="PH domain-like"/>
    <property type="match status" value="1"/>
</dbReference>
<evidence type="ECO:0000313" key="8">
    <source>
        <dbReference type="EMBL" id="CAL1604598.1"/>
    </source>
</evidence>
<dbReference type="Gene3D" id="3.30.40.10">
    <property type="entry name" value="Zinc/RING finger domain, C3HC4 (zinc finger)"/>
    <property type="match status" value="1"/>
</dbReference>
<keyword evidence="2 4" id="KW-0863">Zinc-finger</keyword>
<dbReference type="InterPro" id="IPR037871">
    <property type="entry name" value="PH_Phafin"/>
</dbReference>
<dbReference type="PROSITE" id="PS50003">
    <property type="entry name" value="PH_DOMAIN"/>
    <property type="match status" value="1"/>
</dbReference>
<dbReference type="GO" id="GO:0007032">
    <property type="term" value="P:endosome organization"/>
    <property type="evidence" value="ECO:0007669"/>
    <property type="project" value="TreeGrafter"/>
</dbReference>
<proteinExistence type="predicted"/>
<accession>A0AAV2LT93</accession>
<dbReference type="InterPro" id="IPR017455">
    <property type="entry name" value="Znf_FYVE-rel"/>
</dbReference>
<dbReference type="GO" id="GO:0035091">
    <property type="term" value="F:phosphatidylinositol binding"/>
    <property type="evidence" value="ECO:0007669"/>
    <property type="project" value="TreeGrafter"/>
</dbReference>
<dbReference type="PROSITE" id="PS50178">
    <property type="entry name" value="ZF_FYVE"/>
    <property type="match status" value="1"/>
</dbReference>
<keyword evidence="3" id="KW-0862">Zinc</keyword>
<reference evidence="8 9" key="1">
    <citation type="submission" date="2024-04" db="EMBL/GenBank/DDBJ databases">
        <authorList>
            <person name="Waldvogel A.-M."/>
            <person name="Schoenle A."/>
        </authorList>
    </citation>
    <scope>NUCLEOTIDE SEQUENCE [LARGE SCALE GENOMIC DNA]</scope>
</reference>
<feature type="domain" description="FYVE-type" evidence="7">
    <location>
        <begin position="152"/>
        <end position="212"/>
    </location>
</feature>
<sequence>MTQHISFISENQRRIEAVQKSFGPVGTRLLEPHRVLIGEGRLVKQSRRGAQPKAFFLFNDMLVYGSIVINGRLFKKQKVIPLEDIELEDMENGHQMKHQWLLKTPRKSFYVSADSPDEKQAWMEHIALCKARLLKDSGRKAGSTFAVTWIPDPASAICMRCSRKFTLIHRRHHCRKCGFLVCGVCSQKSAVIRNIHPTKRVRVCKQCHVGLKGREEADEEGRKRGDSAGLRSDEEEQVSFEDQLYEDNVEDDYQPLNWADMDSFSPYVYLKPEHVWPSL</sequence>
<name>A0AAV2LT93_KNICA</name>
<dbReference type="SUPFAM" id="SSF57903">
    <property type="entry name" value="FYVE/PHD zinc finger"/>
    <property type="match status" value="1"/>
</dbReference>
<keyword evidence="1" id="KW-0479">Metal-binding</keyword>
<dbReference type="Pfam" id="PF00169">
    <property type="entry name" value="PH"/>
    <property type="match status" value="1"/>
</dbReference>